<dbReference type="Gene3D" id="3.30.559.10">
    <property type="entry name" value="Chloramphenicol acetyltransferase-like domain"/>
    <property type="match status" value="2"/>
</dbReference>
<evidence type="ECO:0000313" key="4">
    <source>
        <dbReference type="EMBL" id="KAK2637875.1"/>
    </source>
</evidence>
<dbReference type="AlphaFoldDB" id="A0AAD9WPT8"/>
<dbReference type="InterPro" id="IPR023213">
    <property type="entry name" value="CAT-like_dom_sf"/>
</dbReference>
<dbReference type="PANTHER" id="PTHR31623">
    <property type="entry name" value="F21J9.9"/>
    <property type="match status" value="1"/>
</dbReference>
<dbReference type="Pfam" id="PF02458">
    <property type="entry name" value="Transferase"/>
    <property type="match status" value="1"/>
</dbReference>
<accession>A0AAD9WPT8</accession>
<comment type="similarity">
    <text evidence="1">Belongs to the plant acyltransferase family.</text>
</comment>
<organism evidence="4 5">
    <name type="scientific">Dipteronia dyeriana</name>
    <dbReference type="NCBI Taxonomy" id="168575"/>
    <lineage>
        <taxon>Eukaryota</taxon>
        <taxon>Viridiplantae</taxon>
        <taxon>Streptophyta</taxon>
        <taxon>Embryophyta</taxon>
        <taxon>Tracheophyta</taxon>
        <taxon>Spermatophyta</taxon>
        <taxon>Magnoliopsida</taxon>
        <taxon>eudicotyledons</taxon>
        <taxon>Gunneridae</taxon>
        <taxon>Pentapetalae</taxon>
        <taxon>rosids</taxon>
        <taxon>malvids</taxon>
        <taxon>Sapindales</taxon>
        <taxon>Sapindaceae</taxon>
        <taxon>Hippocastanoideae</taxon>
        <taxon>Acereae</taxon>
        <taxon>Dipteronia</taxon>
    </lineage>
</organism>
<comment type="caution">
    <text evidence="4">The sequence shown here is derived from an EMBL/GenBank/DDBJ whole genome shotgun (WGS) entry which is preliminary data.</text>
</comment>
<name>A0AAD9WPT8_9ROSI</name>
<reference evidence="4" key="1">
    <citation type="journal article" date="2023" name="Plant J.">
        <title>Genome sequences and population genomics provide insights into the demographic history, inbreeding, and mutation load of two 'living fossil' tree species of Dipteronia.</title>
        <authorList>
            <person name="Feng Y."/>
            <person name="Comes H.P."/>
            <person name="Chen J."/>
            <person name="Zhu S."/>
            <person name="Lu R."/>
            <person name="Zhang X."/>
            <person name="Li P."/>
            <person name="Qiu J."/>
            <person name="Olsen K.M."/>
            <person name="Qiu Y."/>
        </authorList>
    </citation>
    <scope>NUCLEOTIDE SEQUENCE</scope>
    <source>
        <strain evidence="4">KIB01</strain>
    </source>
</reference>
<evidence type="ECO:0000256" key="3">
    <source>
        <dbReference type="ARBA" id="ARBA00023315"/>
    </source>
</evidence>
<dbReference type="Proteomes" id="UP001280121">
    <property type="component" value="Unassembled WGS sequence"/>
</dbReference>
<dbReference type="PANTHER" id="PTHR31623:SF46">
    <property type="entry name" value="VINORINE SYNTHASE-LIKE"/>
    <property type="match status" value="1"/>
</dbReference>
<keyword evidence="2" id="KW-0808">Transferase</keyword>
<sequence length="236" mass="26816">MRSIYVKVISREIIKPTTPPQDHHIFSFLYQFSPTWYLPLIYFVSLDLKPSKNEISNNLKTSLSQVLNHYYPLVGIVNDNFIDCKNGGVLLDLLKFLQNPNPTKFINKFQVNSFNCGGIAIGACMSHKVTYASTMITFIKNWVETAQGNIDNVCPKIVGTTLFMPKDGVDGSFRHPTEMNIMSKCNHRAPRNRSVSIGAPERPSERAKNTCRNEACNSILKLSLSYRICRFFRESP</sequence>
<gene>
    <name evidence="4" type="ORF">Ddye_025670</name>
</gene>
<evidence type="ECO:0000256" key="2">
    <source>
        <dbReference type="ARBA" id="ARBA00022679"/>
    </source>
</evidence>
<evidence type="ECO:0000256" key="1">
    <source>
        <dbReference type="ARBA" id="ARBA00009861"/>
    </source>
</evidence>
<keyword evidence="3" id="KW-0012">Acyltransferase</keyword>
<evidence type="ECO:0000313" key="5">
    <source>
        <dbReference type="Proteomes" id="UP001280121"/>
    </source>
</evidence>
<protein>
    <submittedName>
        <fullName evidence="4">Uncharacterized protein</fullName>
    </submittedName>
</protein>
<proteinExistence type="inferred from homology"/>
<dbReference type="GO" id="GO:0016746">
    <property type="term" value="F:acyltransferase activity"/>
    <property type="evidence" value="ECO:0007669"/>
    <property type="project" value="UniProtKB-KW"/>
</dbReference>
<keyword evidence="5" id="KW-1185">Reference proteome</keyword>
<dbReference type="EMBL" id="JANJYI010000008">
    <property type="protein sequence ID" value="KAK2637875.1"/>
    <property type="molecule type" value="Genomic_DNA"/>
</dbReference>